<evidence type="ECO:0000313" key="2">
    <source>
        <dbReference type="Proteomes" id="UP000019486"/>
    </source>
</evidence>
<proteinExistence type="predicted"/>
<gene>
    <name evidence="1" type="ORF">N825_29465</name>
</gene>
<dbReference type="InterPro" id="IPR029052">
    <property type="entry name" value="Metallo-depent_PP-like"/>
</dbReference>
<dbReference type="EMBL" id="AVFL01000050">
    <property type="protein sequence ID" value="EWY36186.1"/>
    <property type="molecule type" value="Genomic_DNA"/>
</dbReference>
<dbReference type="PANTHER" id="PTHR37844:SF2">
    <property type="entry name" value="SER_THR PROTEIN PHOSPHATASE SUPERFAMILY (AFU_ORTHOLOGUE AFUA_1G14840)"/>
    <property type="match status" value="1"/>
</dbReference>
<protein>
    <recommendedName>
        <fullName evidence="3">Calcineurin-like phosphoesterase domain-containing protein</fullName>
    </recommendedName>
</protein>
<evidence type="ECO:0008006" key="3">
    <source>
        <dbReference type="Google" id="ProtNLM"/>
    </source>
</evidence>
<keyword evidence="2" id="KW-1185">Reference proteome</keyword>
<evidence type="ECO:0000313" key="1">
    <source>
        <dbReference type="EMBL" id="EWY36186.1"/>
    </source>
</evidence>
<sequence length="265" mass="29448">MLEMKFALVSDLHVDRYPDNQPLDWLVVRTWSGTGTLVIVGNVSDCLQRTMREILMARRAFDTVIFVEGPCEYDGGHLIAETVEQLRSFAERHDGIHYLGTGPGIVIDQTLVCGIATRSHLDMRVVDGGQGRDDRSVDHVVLLAQRVRDAAADPHIREVMIVTHMAPHADAIAFTDDPLRDLEREAACTAALTPIWSDCLDGGKLTTWCFGHSRLYQDFTDEGVRFISNPRGYRGNLGDNPYTVRVVDTSTLTDEGFGGSRQVYG</sequence>
<dbReference type="PANTHER" id="PTHR37844">
    <property type="entry name" value="SER/THR PROTEIN PHOSPHATASE SUPERFAMILY (AFU_ORTHOLOGUE AFUA_1G14840)"/>
    <property type="match status" value="1"/>
</dbReference>
<dbReference type="SUPFAM" id="SSF56300">
    <property type="entry name" value="Metallo-dependent phosphatases"/>
    <property type="match status" value="1"/>
</dbReference>
<organism evidence="1 2">
    <name type="scientific">Skermanella stibiiresistens SB22</name>
    <dbReference type="NCBI Taxonomy" id="1385369"/>
    <lineage>
        <taxon>Bacteria</taxon>
        <taxon>Pseudomonadati</taxon>
        <taxon>Pseudomonadota</taxon>
        <taxon>Alphaproteobacteria</taxon>
        <taxon>Rhodospirillales</taxon>
        <taxon>Azospirillaceae</taxon>
        <taxon>Skermanella</taxon>
    </lineage>
</organism>
<accession>W9GU68</accession>
<reference evidence="1 2" key="1">
    <citation type="submission" date="2013-08" db="EMBL/GenBank/DDBJ databases">
        <title>The genome sequence of Skermanella stibiiresistens.</title>
        <authorList>
            <person name="Zhu W."/>
            <person name="Wang G."/>
        </authorList>
    </citation>
    <scope>NUCLEOTIDE SEQUENCE [LARGE SCALE GENOMIC DNA]</scope>
    <source>
        <strain evidence="1 2">SB22</strain>
    </source>
</reference>
<comment type="caution">
    <text evidence="1">The sequence shown here is derived from an EMBL/GenBank/DDBJ whole genome shotgun (WGS) entry which is preliminary data.</text>
</comment>
<dbReference type="AlphaFoldDB" id="W9GU68"/>
<dbReference type="Proteomes" id="UP000019486">
    <property type="component" value="Unassembled WGS sequence"/>
</dbReference>
<dbReference type="STRING" id="1385369.N825_29465"/>
<name>W9GU68_9PROT</name>